<feature type="region of interest" description="Disordered" evidence="1">
    <location>
        <begin position="127"/>
        <end position="195"/>
    </location>
</feature>
<accession>A0A075FND0</accession>
<sequence length="208" mass="22466">MEGHILCVILTTATLTNNRLLALTLSKQNAVLDPELKATSLAKAQGDADRDLDLDLDRPLAEEEGWQIARASFAREAIHYTVRGGIALLVLAGLVLAGFWLIHKVQHLPPHVVTGAQKMIDPVLKANPFNSPADNKQPAPAPEPVKKVASSSSSASLSHGKANRRPKRRRQASSRPGHGHVRPVQAGDDPTGGRVVYSDGMITEYSWK</sequence>
<organism evidence="3">
    <name type="scientific">uncultured marine thaumarchaeote AD1000_100_C06</name>
    <dbReference type="NCBI Taxonomy" id="1455887"/>
    <lineage>
        <taxon>Archaea</taxon>
        <taxon>Nitrososphaerota</taxon>
        <taxon>environmental samples</taxon>
    </lineage>
</organism>
<keyword evidence="2" id="KW-0472">Membrane</keyword>
<reference evidence="3" key="1">
    <citation type="journal article" date="2014" name="Genome Biol. Evol.">
        <title>Pangenome evidence for extensive interdomain horizontal transfer affecting lineage core and shell genes in uncultured planktonic thaumarchaeota and euryarchaeota.</title>
        <authorList>
            <person name="Deschamps P."/>
            <person name="Zivanovic Y."/>
            <person name="Moreira D."/>
            <person name="Rodriguez-Valera F."/>
            <person name="Lopez-Garcia P."/>
        </authorList>
    </citation>
    <scope>NUCLEOTIDE SEQUENCE</scope>
</reference>
<keyword evidence="2" id="KW-1133">Transmembrane helix</keyword>
<dbReference type="EMBL" id="KF900324">
    <property type="protein sequence ID" value="AIE90986.1"/>
    <property type="molecule type" value="Genomic_DNA"/>
</dbReference>
<name>A0A075FND0_9ARCH</name>
<evidence type="ECO:0000313" key="3">
    <source>
        <dbReference type="EMBL" id="AIE90986.1"/>
    </source>
</evidence>
<feature type="compositionally biased region" description="Basic residues" evidence="1">
    <location>
        <begin position="161"/>
        <end position="181"/>
    </location>
</feature>
<proteinExistence type="predicted"/>
<keyword evidence="2" id="KW-0812">Transmembrane</keyword>
<feature type="compositionally biased region" description="Low complexity" evidence="1">
    <location>
        <begin position="147"/>
        <end position="158"/>
    </location>
</feature>
<evidence type="ECO:0000256" key="1">
    <source>
        <dbReference type="SAM" id="MobiDB-lite"/>
    </source>
</evidence>
<feature type="transmembrane region" description="Helical" evidence="2">
    <location>
        <begin position="80"/>
        <end position="102"/>
    </location>
</feature>
<evidence type="ECO:0000256" key="2">
    <source>
        <dbReference type="SAM" id="Phobius"/>
    </source>
</evidence>
<dbReference type="AlphaFoldDB" id="A0A075FND0"/>
<protein>
    <submittedName>
        <fullName evidence="3">Uncharacterized protein</fullName>
    </submittedName>
</protein>